<comment type="caution">
    <text evidence="1">The sequence shown here is derived from an EMBL/GenBank/DDBJ whole genome shotgun (WGS) entry which is preliminary data.</text>
</comment>
<gene>
    <name evidence="1" type="ORF">AC579_432</name>
</gene>
<evidence type="ECO:0000313" key="2">
    <source>
        <dbReference type="Proteomes" id="UP000073492"/>
    </source>
</evidence>
<accession>A0A139GT64</accession>
<dbReference type="Proteomes" id="UP000073492">
    <property type="component" value="Unassembled WGS sequence"/>
</dbReference>
<dbReference type="AlphaFoldDB" id="A0A139GT64"/>
<evidence type="ECO:0000313" key="1">
    <source>
        <dbReference type="EMBL" id="KXS93378.1"/>
    </source>
</evidence>
<keyword evidence="2" id="KW-1185">Reference proteome</keyword>
<organism evidence="1 2">
    <name type="scientific">Pseudocercospora musae</name>
    <dbReference type="NCBI Taxonomy" id="113226"/>
    <lineage>
        <taxon>Eukaryota</taxon>
        <taxon>Fungi</taxon>
        <taxon>Dikarya</taxon>
        <taxon>Ascomycota</taxon>
        <taxon>Pezizomycotina</taxon>
        <taxon>Dothideomycetes</taxon>
        <taxon>Dothideomycetidae</taxon>
        <taxon>Mycosphaerellales</taxon>
        <taxon>Mycosphaerellaceae</taxon>
        <taxon>Pseudocercospora</taxon>
    </lineage>
</organism>
<name>A0A139GT64_9PEZI</name>
<proteinExistence type="predicted"/>
<protein>
    <submittedName>
        <fullName evidence="1">Uncharacterized protein</fullName>
    </submittedName>
</protein>
<sequence>MPIASRNISCVQGSLAKISILVTGVLNWLAPKFMVPRDATSLNGGRKELVEHRIAGVILVQRKPFSKAAMLDMTDCQENTG</sequence>
<dbReference type="EMBL" id="LFZO01001462">
    <property type="protein sequence ID" value="KXS93378.1"/>
    <property type="molecule type" value="Genomic_DNA"/>
</dbReference>
<reference evidence="1 2" key="1">
    <citation type="submission" date="2015-07" db="EMBL/GenBank/DDBJ databases">
        <title>Comparative genomics of the Sigatoka disease complex on banana suggests a link between parallel evolutionary changes in Pseudocercospora fijiensis and Pseudocercospora eumusae and increased virulence on the banana host.</title>
        <authorList>
            <person name="Chang T.-C."/>
            <person name="Salvucci A."/>
            <person name="Crous P.W."/>
            <person name="Stergiopoulos I."/>
        </authorList>
    </citation>
    <scope>NUCLEOTIDE SEQUENCE [LARGE SCALE GENOMIC DNA]</scope>
    <source>
        <strain evidence="1 2">CBS 116634</strain>
    </source>
</reference>